<name>A0A561B3X6_9BURK</name>
<dbReference type="InterPro" id="IPR005119">
    <property type="entry name" value="LysR_subst-bd"/>
</dbReference>
<dbReference type="PANTHER" id="PTHR30293">
    <property type="entry name" value="TRANSCRIPTIONAL REGULATORY PROTEIN NAC-RELATED"/>
    <property type="match status" value="1"/>
</dbReference>
<evidence type="ECO:0000256" key="4">
    <source>
        <dbReference type="ARBA" id="ARBA00023159"/>
    </source>
</evidence>
<sequence length="335" mass="36311">MRPISLVPSSAEMQPSKATNIQLDIASDLQKWRAFLAIAELGSLTRAALFLDSSQSLLSRHLNALERECNARLFNRTGRGVQLSEVGQRLFPHVKALLSDAEQLQLEIRGEAREPAGRVTIGSLPSVTNPIVGKLFNRLQARHPGIQLKILEGSSGQVEEWLADGRVDIAILYRYGAVLPEQEQALATVDSYLIGPAGDRLTAKPELPFSALDGLPFILPSAPNGLRSALDALARQQHISLSPVLEADSLPLMRSVVAQERLYTVLPLHAVWAEVKEGRLQASKIVSPGLQRIVSMIMARSKGPGKAVLSVAAQIVQAVEESTRQGLWRPGAESA</sequence>
<dbReference type="GO" id="GO:0003677">
    <property type="term" value="F:DNA binding"/>
    <property type="evidence" value="ECO:0007669"/>
    <property type="project" value="UniProtKB-KW"/>
</dbReference>
<proteinExistence type="inferred from homology"/>
<dbReference type="Gene3D" id="1.10.10.10">
    <property type="entry name" value="Winged helix-like DNA-binding domain superfamily/Winged helix DNA-binding domain"/>
    <property type="match status" value="1"/>
</dbReference>
<dbReference type="GO" id="GO:2000142">
    <property type="term" value="P:regulation of DNA-templated transcription initiation"/>
    <property type="evidence" value="ECO:0007669"/>
    <property type="project" value="TreeGrafter"/>
</dbReference>
<dbReference type="AlphaFoldDB" id="A0A561B3X6"/>
<gene>
    <name evidence="7" type="ORF">FB547_12239</name>
</gene>
<accession>A0A561B3X6</accession>
<dbReference type="FunFam" id="1.10.10.10:FF:000001">
    <property type="entry name" value="LysR family transcriptional regulator"/>
    <property type="match status" value="1"/>
</dbReference>
<dbReference type="Pfam" id="PF00126">
    <property type="entry name" value="HTH_1"/>
    <property type="match status" value="1"/>
</dbReference>
<reference evidence="7 8" key="1">
    <citation type="submission" date="2019-06" db="EMBL/GenBank/DDBJ databases">
        <title>Sorghum-associated microbial communities from plants grown in Nebraska, USA.</title>
        <authorList>
            <person name="Schachtman D."/>
        </authorList>
    </citation>
    <scope>NUCLEOTIDE SEQUENCE [LARGE SCALE GENOMIC DNA]</scope>
    <source>
        <strain evidence="7 8">T529</strain>
    </source>
</reference>
<dbReference type="PANTHER" id="PTHR30293:SF0">
    <property type="entry name" value="NITROGEN ASSIMILATION REGULATORY PROTEIN NAC"/>
    <property type="match status" value="1"/>
</dbReference>
<comment type="caution">
    <text evidence="7">The sequence shown here is derived from an EMBL/GenBank/DDBJ whole genome shotgun (WGS) entry which is preliminary data.</text>
</comment>
<feature type="domain" description="HTH lysR-type" evidence="6">
    <location>
        <begin position="28"/>
        <end position="84"/>
    </location>
</feature>
<evidence type="ECO:0000259" key="6">
    <source>
        <dbReference type="PROSITE" id="PS50931"/>
    </source>
</evidence>
<dbReference type="InterPro" id="IPR036388">
    <property type="entry name" value="WH-like_DNA-bd_sf"/>
</dbReference>
<evidence type="ECO:0000313" key="8">
    <source>
        <dbReference type="Proteomes" id="UP000319722"/>
    </source>
</evidence>
<evidence type="ECO:0000256" key="2">
    <source>
        <dbReference type="ARBA" id="ARBA00023015"/>
    </source>
</evidence>
<keyword evidence="5" id="KW-0804">Transcription</keyword>
<evidence type="ECO:0000313" key="7">
    <source>
        <dbReference type="EMBL" id="TWD73547.1"/>
    </source>
</evidence>
<evidence type="ECO:0000256" key="3">
    <source>
        <dbReference type="ARBA" id="ARBA00023125"/>
    </source>
</evidence>
<dbReference type="SUPFAM" id="SSF53850">
    <property type="entry name" value="Periplasmic binding protein-like II"/>
    <property type="match status" value="1"/>
</dbReference>
<evidence type="ECO:0000256" key="5">
    <source>
        <dbReference type="ARBA" id="ARBA00023163"/>
    </source>
</evidence>
<dbReference type="GO" id="GO:0003700">
    <property type="term" value="F:DNA-binding transcription factor activity"/>
    <property type="evidence" value="ECO:0007669"/>
    <property type="project" value="InterPro"/>
</dbReference>
<keyword evidence="4" id="KW-0010">Activator</keyword>
<dbReference type="Proteomes" id="UP000319722">
    <property type="component" value="Unassembled WGS sequence"/>
</dbReference>
<organism evidence="7 8">
    <name type="scientific">Variovorax beijingensis</name>
    <dbReference type="NCBI Taxonomy" id="2496117"/>
    <lineage>
        <taxon>Bacteria</taxon>
        <taxon>Pseudomonadati</taxon>
        <taxon>Pseudomonadota</taxon>
        <taxon>Betaproteobacteria</taxon>
        <taxon>Burkholderiales</taxon>
        <taxon>Comamonadaceae</taxon>
        <taxon>Variovorax</taxon>
    </lineage>
</organism>
<evidence type="ECO:0000256" key="1">
    <source>
        <dbReference type="ARBA" id="ARBA00009437"/>
    </source>
</evidence>
<dbReference type="SUPFAM" id="SSF46785">
    <property type="entry name" value="Winged helix' DNA-binding domain"/>
    <property type="match status" value="1"/>
</dbReference>
<dbReference type="EMBL" id="VIVL01000022">
    <property type="protein sequence ID" value="TWD73547.1"/>
    <property type="molecule type" value="Genomic_DNA"/>
</dbReference>
<dbReference type="Pfam" id="PF03466">
    <property type="entry name" value="LysR_substrate"/>
    <property type="match status" value="1"/>
</dbReference>
<dbReference type="PROSITE" id="PS50931">
    <property type="entry name" value="HTH_LYSR"/>
    <property type="match status" value="1"/>
</dbReference>
<dbReference type="Gene3D" id="3.40.190.290">
    <property type="match status" value="1"/>
</dbReference>
<dbReference type="InterPro" id="IPR000847">
    <property type="entry name" value="LysR_HTH_N"/>
</dbReference>
<keyword evidence="2" id="KW-0805">Transcription regulation</keyword>
<dbReference type="InterPro" id="IPR036390">
    <property type="entry name" value="WH_DNA-bd_sf"/>
</dbReference>
<comment type="similarity">
    <text evidence="1">Belongs to the LysR transcriptional regulatory family.</text>
</comment>
<keyword evidence="3 7" id="KW-0238">DNA-binding</keyword>
<protein>
    <submittedName>
        <fullName evidence="7">DNA-binding transcriptional LysR family regulator</fullName>
    </submittedName>
</protein>